<organism evidence="2 3">
    <name type="scientific">Saccharopolyspora erythraea</name>
    <name type="common">Streptomyces erythraeus</name>
    <dbReference type="NCBI Taxonomy" id="1836"/>
    <lineage>
        <taxon>Bacteria</taxon>
        <taxon>Bacillati</taxon>
        <taxon>Actinomycetota</taxon>
        <taxon>Actinomycetes</taxon>
        <taxon>Pseudonocardiales</taxon>
        <taxon>Pseudonocardiaceae</taxon>
        <taxon>Saccharopolyspora</taxon>
    </lineage>
</organism>
<keyword evidence="3" id="KW-1185">Reference proteome</keyword>
<evidence type="ECO:0000313" key="3">
    <source>
        <dbReference type="Proteomes" id="UP001500729"/>
    </source>
</evidence>
<gene>
    <name evidence="2" type="ORF">GCM10009533_48630</name>
</gene>
<comment type="caution">
    <text evidence="2">The sequence shown here is derived from an EMBL/GenBank/DDBJ whole genome shotgun (WGS) entry which is preliminary data.</text>
</comment>
<protein>
    <submittedName>
        <fullName evidence="2">Uncharacterized protein</fullName>
    </submittedName>
</protein>
<sequence length="171" mass="19097">MSGKTVSKKRTEPAGIEAPLPDPVITLTWEYAGSYELAQEFLEIEGKRMKVKAGDYYDYVPGRIYSFDGSCTLSRMAPDLDEVYAESTEGVDLSVNYHRTFSIRQPQDRATARSAPPGAEQLLGGFSGHPLGERRLHRRPAVLRSRLTRTKIERPRALPLSHVPPKSAKPE</sequence>
<evidence type="ECO:0000313" key="2">
    <source>
        <dbReference type="EMBL" id="GAA0543964.1"/>
    </source>
</evidence>
<dbReference type="Proteomes" id="UP001500729">
    <property type="component" value="Unassembled WGS sequence"/>
</dbReference>
<proteinExistence type="predicted"/>
<evidence type="ECO:0000256" key="1">
    <source>
        <dbReference type="SAM" id="MobiDB-lite"/>
    </source>
</evidence>
<feature type="region of interest" description="Disordered" evidence="1">
    <location>
        <begin position="149"/>
        <end position="171"/>
    </location>
</feature>
<feature type="region of interest" description="Disordered" evidence="1">
    <location>
        <begin position="123"/>
        <end position="142"/>
    </location>
</feature>
<name>A0ABN1DHS3_SACER</name>
<reference evidence="2 3" key="1">
    <citation type="journal article" date="2019" name="Int. J. Syst. Evol. Microbiol.">
        <title>The Global Catalogue of Microorganisms (GCM) 10K type strain sequencing project: providing services to taxonomists for standard genome sequencing and annotation.</title>
        <authorList>
            <consortium name="The Broad Institute Genomics Platform"/>
            <consortium name="The Broad Institute Genome Sequencing Center for Infectious Disease"/>
            <person name="Wu L."/>
            <person name="Ma J."/>
        </authorList>
    </citation>
    <scope>NUCLEOTIDE SEQUENCE [LARGE SCALE GENOMIC DNA]</scope>
    <source>
        <strain evidence="2 3">JCM 10303</strain>
    </source>
</reference>
<dbReference type="RefSeq" id="WP_009947601.1">
    <property type="nucleotide sequence ID" value="NZ_BAAAGS010000037.1"/>
</dbReference>
<accession>A0ABN1DHS3</accession>
<dbReference type="EMBL" id="BAAAGS010000037">
    <property type="protein sequence ID" value="GAA0543964.1"/>
    <property type="molecule type" value="Genomic_DNA"/>
</dbReference>